<keyword evidence="3" id="KW-1185">Reference proteome</keyword>
<accession>A0A371ESF5</accession>
<dbReference type="EMBL" id="QJKJ01012344">
    <property type="protein sequence ID" value="RDX68879.1"/>
    <property type="molecule type" value="Genomic_DNA"/>
</dbReference>
<name>A0A371ESF5_MUCPR</name>
<dbReference type="Proteomes" id="UP000257109">
    <property type="component" value="Unassembled WGS sequence"/>
</dbReference>
<evidence type="ECO:0000256" key="1">
    <source>
        <dbReference type="SAM" id="MobiDB-lite"/>
    </source>
</evidence>
<feature type="non-terminal residue" evidence="2">
    <location>
        <position position="1"/>
    </location>
</feature>
<dbReference type="OrthoDB" id="1425436at2759"/>
<sequence>MKAENLKKYLARFNSITVRVNNPDKKFFVKAFQKGLCTGQFNDLLALRRSSCMEDIRTQAEKHIKAEEDLADCLKAKCQPPTPQAKPSHSLSTRAHPKEGGYRT</sequence>
<feature type="region of interest" description="Disordered" evidence="1">
    <location>
        <begin position="77"/>
        <end position="104"/>
    </location>
</feature>
<comment type="caution">
    <text evidence="2">The sequence shown here is derived from an EMBL/GenBank/DDBJ whole genome shotgun (WGS) entry which is preliminary data.</text>
</comment>
<proteinExistence type="predicted"/>
<evidence type="ECO:0000313" key="3">
    <source>
        <dbReference type="Proteomes" id="UP000257109"/>
    </source>
</evidence>
<dbReference type="AlphaFoldDB" id="A0A371ESF5"/>
<organism evidence="2 3">
    <name type="scientific">Mucuna pruriens</name>
    <name type="common">Velvet bean</name>
    <name type="synonym">Dolichos pruriens</name>
    <dbReference type="NCBI Taxonomy" id="157652"/>
    <lineage>
        <taxon>Eukaryota</taxon>
        <taxon>Viridiplantae</taxon>
        <taxon>Streptophyta</taxon>
        <taxon>Embryophyta</taxon>
        <taxon>Tracheophyta</taxon>
        <taxon>Spermatophyta</taxon>
        <taxon>Magnoliopsida</taxon>
        <taxon>eudicotyledons</taxon>
        <taxon>Gunneridae</taxon>
        <taxon>Pentapetalae</taxon>
        <taxon>rosids</taxon>
        <taxon>fabids</taxon>
        <taxon>Fabales</taxon>
        <taxon>Fabaceae</taxon>
        <taxon>Papilionoideae</taxon>
        <taxon>50 kb inversion clade</taxon>
        <taxon>NPAAA clade</taxon>
        <taxon>indigoferoid/millettioid clade</taxon>
        <taxon>Phaseoleae</taxon>
        <taxon>Mucuna</taxon>
    </lineage>
</organism>
<reference evidence="2" key="1">
    <citation type="submission" date="2018-05" db="EMBL/GenBank/DDBJ databases">
        <title>Draft genome of Mucuna pruriens seed.</title>
        <authorList>
            <person name="Nnadi N.E."/>
            <person name="Vos R."/>
            <person name="Hasami M.H."/>
            <person name="Devisetty U.K."/>
            <person name="Aguiy J.C."/>
        </authorList>
    </citation>
    <scope>NUCLEOTIDE SEQUENCE [LARGE SCALE GENOMIC DNA]</scope>
    <source>
        <strain evidence="2">JCA_2017</strain>
    </source>
</reference>
<evidence type="ECO:0000313" key="2">
    <source>
        <dbReference type="EMBL" id="RDX68879.1"/>
    </source>
</evidence>
<gene>
    <name evidence="2" type="ORF">CR513_52074</name>
</gene>
<protein>
    <submittedName>
        <fullName evidence="2">Uncharacterized protein</fullName>
    </submittedName>
</protein>